<keyword evidence="7" id="KW-0677">Repeat</keyword>
<dbReference type="GO" id="GO:0005737">
    <property type="term" value="C:cytoplasm"/>
    <property type="evidence" value="ECO:0007669"/>
    <property type="project" value="UniProtKB-ARBA"/>
</dbReference>
<sequence>MMSALLMLGLRLLLLGAWTGLVGCAEEEVKLIQSRSHCSGVILVNHQDQWGLVCSHTWNMEEAAVICKQLNCGTAIGVPKLFPKNQYPPELSTFPGLHGISCRGNESSLRHCNQGEWSWKNCSDDWFNSVICSKSPYSTAMLVKGNSPCAGFPGQVIASNDLRITCGFRSQEATVLCGELGCGSALQPSVDTQLREDLGNTSRAVTCQGTESTVLNCFIQEKLLGLCNPDLETQVICSGHQEVRLVGGEHPCAGRLEVRRGLEWGTVCQSDLDMATAHVVCRELHCGSAVSIPGAASFGLGPGQLWTQDTFRCRGNESLLFHCPRGPARTEPCSHRQDTAVRCSEYRLVNGSSRCEGRVELQVGESWVPLCAAHWDLVDAHVLCHQLSCGPALATAGGASFGVGDGPAWTDIFHCVGTEPHLWNCPRSALGATACQPNHVATAICSGELAEALRLQGGQSRCDGRVEISLQAGWSRIVAEAWGLTEARVVCHQLRCGEARRAYSLYPMAHSPEATPVGLSAISCVGNETRLTQCRVSITPPFPVGTAWDVGVICSESEGLRLVGGPGRCAGRVEVLHDGRWGTVCDDSWDLVDAHVVCRQLSCGVALGDLVSPVHEPGTGPIWLDELGCAGNESHLWKCPSAGWGRNDCRHKEDVGVLCSEFTDLRLAGGSWACTGRLEVFYNGTWGSVCQNSLMDVTLTVICKQLQCGPWGQVLGTPETDAESRLTWLDHIECQEKHHTSLWQCPSAPWNPHSCPRTEEAWISCGDEKGEKKRPGEILKCSVFNNCTGIWLISPLFPLQSVCVYLSLFLPLPFLLPHLIHFLLYLSVPPILFLPFFSLFLSLLLHALLHFLLFSPSLCLCLSVSPTVPFPCPAPLCPLIAPGGVGETDRGCRLQHRRRCACGAARTAAQGVWRCGTASPGARCATTPGTWRMRTSCADSWAVEQRWRPRDGRSLALEPAPSGWTRSGAGAARPLSGTVQPPPGAALTVTTRKMPPSTVPVRVK</sequence>
<evidence type="ECO:0000256" key="10">
    <source>
        <dbReference type="ARBA" id="ARBA00023157"/>
    </source>
</evidence>
<keyword evidence="8 14" id="KW-1133">Transmembrane helix</keyword>
<dbReference type="Bgee" id="ENSOANG00000007472">
    <property type="expression patterns" value="Expressed in testis"/>
</dbReference>
<feature type="transmembrane region" description="Helical" evidence="14">
    <location>
        <begin position="831"/>
        <end position="853"/>
    </location>
</feature>
<keyword evidence="11" id="KW-0325">Glycoprotein</keyword>
<feature type="signal peptide" evidence="15">
    <location>
        <begin position="1"/>
        <end position="24"/>
    </location>
</feature>
<evidence type="ECO:0000256" key="6">
    <source>
        <dbReference type="ARBA" id="ARBA00022729"/>
    </source>
</evidence>
<feature type="transmembrane region" description="Helical" evidence="14">
    <location>
        <begin position="804"/>
        <end position="824"/>
    </location>
</feature>
<evidence type="ECO:0000256" key="2">
    <source>
        <dbReference type="ARBA" id="ARBA00004613"/>
    </source>
</evidence>
<evidence type="ECO:0000256" key="11">
    <source>
        <dbReference type="ARBA" id="ARBA00023180"/>
    </source>
</evidence>
<evidence type="ECO:0000313" key="18">
    <source>
        <dbReference type="Proteomes" id="UP000002279"/>
    </source>
</evidence>
<feature type="disulfide bond" evidence="12">
    <location>
        <begin position="371"/>
        <end position="435"/>
    </location>
</feature>
<feature type="disulfide bond" evidence="12">
    <location>
        <begin position="598"/>
        <end position="659"/>
    </location>
</feature>
<organism evidence="17 18">
    <name type="scientific">Ornithorhynchus anatinus</name>
    <name type="common">Duckbill platypus</name>
    <dbReference type="NCBI Taxonomy" id="9258"/>
    <lineage>
        <taxon>Eukaryota</taxon>
        <taxon>Metazoa</taxon>
        <taxon>Chordata</taxon>
        <taxon>Craniata</taxon>
        <taxon>Vertebrata</taxon>
        <taxon>Euteleostomi</taxon>
        <taxon>Mammalia</taxon>
        <taxon>Monotremata</taxon>
        <taxon>Ornithorhynchidae</taxon>
        <taxon>Ornithorhynchus</taxon>
    </lineage>
</organism>
<feature type="domain" description="SRCR" evidence="16">
    <location>
        <begin position="560"/>
        <end position="660"/>
    </location>
</feature>
<evidence type="ECO:0000256" key="9">
    <source>
        <dbReference type="ARBA" id="ARBA00023136"/>
    </source>
</evidence>
<dbReference type="Gene3D" id="3.10.250.10">
    <property type="entry name" value="SRCR-like domain"/>
    <property type="match status" value="7"/>
</dbReference>
<reference evidence="17" key="3">
    <citation type="submission" date="2025-09" db="UniProtKB">
        <authorList>
            <consortium name="Ensembl"/>
        </authorList>
    </citation>
    <scope>IDENTIFICATION</scope>
    <source>
        <strain evidence="17">Glennie</strain>
    </source>
</reference>
<comment type="caution">
    <text evidence="12">Lacks conserved residue(s) required for the propagation of feature annotation.</text>
</comment>
<dbReference type="GeneTree" id="ENSGT00940000162139"/>
<name>F6W058_ORNAN</name>
<evidence type="ECO:0000256" key="8">
    <source>
        <dbReference type="ARBA" id="ARBA00022989"/>
    </source>
</evidence>
<feature type="disulfide bond" evidence="12">
    <location>
        <begin position="629"/>
        <end position="639"/>
    </location>
</feature>
<keyword evidence="10 12" id="KW-1015">Disulfide bond</keyword>
<feature type="disulfide bond" evidence="12">
    <location>
        <begin position="585"/>
        <end position="649"/>
    </location>
</feature>
<dbReference type="PANTHER" id="PTHR19331">
    <property type="entry name" value="SCAVENGER RECEPTOR DOMAIN-CONTAINING"/>
    <property type="match status" value="1"/>
</dbReference>
<dbReference type="Ensembl" id="ENSOANT00000011895.2">
    <property type="protein sequence ID" value="ENSOANP00000011893.2"/>
    <property type="gene ID" value="ENSOANG00000007472.2"/>
</dbReference>
<dbReference type="GO" id="GO:0005576">
    <property type="term" value="C:extracellular region"/>
    <property type="evidence" value="ECO:0007669"/>
    <property type="project" value="UniProtKB-SubCell"/>
</dbReference>
<evidence type="ECO:0000256" key="1">
    <source>
        <dbReference type="ARBA" id="ARBA00004251"/>
    </source>
</evidence>
<feature type="domain" description="SRCR" evidence="16">
    <location>
        <begin position="243"/>
        <end position="344"/>
    </location>
</feature>
<dbReference type="PRINTS" id="PR00258">
    <property type="entry name" value="SPERACTRCPTR"/>
</dbReference>
<reference evidence="17" key="2">
    <citation type="submission" date="2025-08" db="UniProtKB">
        <authorList>
            <consortium name="Ensembl"/>
        </authorList>
    </citation>
    <scope>IDENTIFICATION</scope>
    <source>
        <strain evidence="17">Glennie</strain>
    </source>
</reference>
<dbReference type="PROSITE" id="PS50287">
    <property type="entry name" value="SRCR_2"/>
    <property type="match status" value="7"/>
</dbReference>
<dbReference type="FunFam" id="3.10.250.10:FF:000002">
    <property type="entry name" value="Scavenger receptor cysteine-rich type 1 protein M130"/>
    <property type="match status" value="1"/>
</dbReference>
<keyword evidence="4" id="KW-0964">Secreted</keyword>
<keyword evidence="18" id="KW-1185">Reference proteome</keyword>
<keyword evidence="5 14" id="KW-0812">Transmembrane</keyword>
<dbReference type="InterPro" id="IPR036772">
    <property type="entry name" value="SRCR-like_dom_sf"/>
</dbReference>
<reference evidence="17 18" key="1">
    <citation type="journal article" date="2008" name="Nature">
        <title>Genome analysis of the platypus reveals unique signatures of evolution.</title>
        <authorList>
            <person name="Warren W.C."/>
            <person name="Hillier L.W."/>
            <person name="Marshall Graves J.A."/>
            <person name="Birney E."/>
            <person name="Ponting C.P."/>
            <person name="Grutzner F."/>
            <person name="Belov K."/>
            <person name="Miller W."/>
            <person name="Clarke L."/>
            <person name="Chinwalla A.T."/>
            <person name="Yang S.P."/>
            <person name="Heger A."/>
            <person name="Locke D.P."/>
            <person name="Miethke P."/>
            <person name="Waters P.D."/>
            <person name="Veyrunes F."/>
            <person name="Fulton L."/>
            <person name="Fulton B."/>
            <person name="Graves T."/>
            <person name="Wallis J."/>
            <person name="Puente X.S."/>
            <person name="Lopez-Otin C."/>
            <person name="Ordonez G.R."/>
            <person name="Eichler E.E."/>
            <person name="Chen L."/>
            <person name="Cheng Z."/>
            <person name="Deakin J.E."/>
            <person name="Alsop A."/>
            <person name="Thompson K."/>
            <person name="Kirby P."/>
            <person name="Papenfuss A.T."/>
            <person name="Wakefield M.J."/>
            <person name="Olender T."/>
            <person name="Lancet D."/>
            <person name="Huttley G.A."/>
            <person name="Smit A.F."/>
            <person name="Pask A."/>
            <person name="Temple-Smith P."/>
            <person name="Batzer M.A."/>
            <person name="Walker J.A."/>
            <person name="Konkel M.K."/>
            <person name="Harris R.S."/>
            <person name="Whittington C.M."/>
            <person name="Wong E.S."/>
            <person name="Gemmell N.J."/>
            <person name="Buschiazzo E."/>
            <person name="Vargas Jentzsch I.M."/>
            <person name="Merkel A."/>
            <person name="Schmitz J."/>
            <person name="Zemann A."/>
            <person name="Churakov G."/>
            <person name="Kriegs J.O."/>
            <person name="Brosius J."/>
            <person name="Murchison E.P."/>
            <person name="Sachidanandam R."/>
            <person name="Smith C."/>
            <person name="Hannon G.J."/>
            <person name="Tsend-Ayush E."/>
            <person name="McMillan D."/>
            <person name="Attenborough R."/>
            <person name="Rens W."/>
            <person name="Ferguson-Smith M."/>
            <person name="Lefevre C.M."/>
            <person name="Sharp J.A."/>
            <person name="Nicholas K.R."/>
            <person name="Ray D.A."/>
            <person name="Kube M."/>
            <person name="Reinhardt R."/>
            <person name="Pringle T.H."/>
            <person name="Taylor J."/>
            <person name="Jones R.C."/>
            <person name="Nixon B."/>
            <person name="Dacheux J.L."/>
            <person name="Niwa H."/>
            <person name="Sekita Y."/>
            <person name="Huang X."/>
            <person name="Stark A."/>
            <person name="Kheradpour P."/>
            <person name="Kellis M."/>
            <person name="Flicek P."/>
            <person name="Chen Y."/>
            <person name="Webber C."/>
            <person name="Hardison R."/>
            <person name="Nelson J."/>
            <person name="Hallsworth-Pepin K."/>
            <person name="Delehaunty K."/>
            <person name="Markovic C."/>
            <person name="Minx P."/>
            <person name="Feng Y."/>
            <person name="Kremitzki C."/>
            <person name="Mitreva M."/>
            <person name="Glasscock J."/>
            <person name="Wylie T."/>
            <person name="Wohldmann P."/>
            <person name="Thiru P."/>
            <person name="Nhan M.N."/>
            <person name="Pohl C.S."/>
            <person name="Smith S.M."/>
            <person name="Hou S."/>
            <person name="Nefedov M."/>
            <person name="de Jong P.J."/>
            <person name="Renfree M.B."/>
            <person name="Mardis E.R."/>
            <person name="Wilson R.K."/>
        </authorList>
    </citation>
    <scope>NUCLEOTIDE SEQUENCE [LARGE SCALE GENOMIC DNA]</scope>
    <source>
        <strain evidence="17 18">Glennie</strain>
    </source>
</reference>
<feature type="disulfide bond" evidence="12">
    <location>
        <begin position="384"/>
        <end position="445"/>
    </location>
</feature>
<feature type="disulfide bond" evidence="12">
    <location>
        <begin position="102"/>
        <end position="112"/>
    </location>
</feature>
<dbReference type="PANTHER" id="PTHR19331:SF458">
    <property type="entry name" value="SCAVENGER RECEPTOR CYSTEINE-RICH DOMAIN-CONTAINING PROTEIN SCART1"/>
    <property type="match status" value="1"/>
</dbReference>
<evidence type="ECO:0000256" key="3">
    <source>
        <dbReference type="ARBA" id="ARBA00022475"/>
    </source>
</evidence>
<evidence type="ECO:0000256" key="5">
    <source>
        <dbReference type="ARBA" id="ARBA00022692"/>
    </source>
</evidence>
<evidence type="ECO:0000256" key="12">
    <source>
        <dbReference type="PROSITE-ProRule" id="PRU00196"/>
    </source>
</evidence>
<feature type="domain" description="SRCR" evidence="16">
    <location>
        <begin position="140"/>
        <end position="238"/>
    </location>
</feature>
<feature type="domain" description="SRCR" evidence="16">
    <location>
        <begin position="346"/>
        <end position="446"/>
    </location>
</feature>
<dbReference type="Proteomes" id="UP000002279">
    <property type="component" value="Chromosome 3"/>
</dbReference>
<keyword evidence="6 15" id="KW-0732">Signal</keyword>
<dbReference type="FunFam" id="3.10.250.10:FF:000038">
    <property type="entry name" value="Scavenger receptor family member expressed on T cells 1"/>
    <property type="match status" value="1"/>
</dbReference>
<dbReference type="InterPro" id="IPR001190">
    <property type="entry name" value="SRCR"/>
</dbReference>
<dbReference type="Pfam" id="PF00530">
    <property type="entry name" value="SRCR"/>
    <property type="match status" value="6"/>
</dbReference>
<feature type="disulfide bond" evidence="12">
    <location>
        <begin position="313"/>
        <end position="323"/>
    </location>
</feature>
<keyword evidence="9 14" id="KW-0472">Membrane</keyword>
<dbReference type="InParanoid" id="F6W058"/>
<evidence type="ECO:0000259" key="16">
    <source>
        <dbReference type="PROSITE" id="PS50287"/>
    </source>
</evidence>
<dbReference type="FunFam" id="3.10.250.10:FF:000012">
    <property type="entry name" value="CD163 molecule like 1"/>
    <property type="match status" value="1"/>
</dbReference>
<dbReference type="SUPFAM" id="SSF56487">
    <property type="entry name" value="SRCR-like"/>
    <property type="match status" value="7"/>
</dbReference>
<protein>
    <recommendedName>
        <fullName evidence="16">SRCR domain-containing protein</fullName>
    </recommendedName>
</protein>
<evidence type="ECO:0000256" key="14">
    <source>
        <dbReference type="SAM" id="Phobius"/>
    </source>
</evidence>
<feature type="region of interest" description="Disordered" evidence="13">
    <location>
        <begin position="953"/>
        <end position="1004"/>
    </location>
</feature>
<comment type="subcellular location">
    <subcellularLocation>
        <location evidence="1">Cell membrane</location>
        <topology evidence="1">Single-pass type I membrane protein</topology>
    </subcellularLocation>
    <subcellularLocation>
        <location evidence="2">Secreted</location>
    </subcellularLocation>
</comment>
<evidence type="ECO:0000256" key="4">
    <source>
        <dbReference type="ARBA" id="ARBA00022525"/>
    </source>
</evidence>
<feature type="disulfide bond" evidence="12">
    <location>
        <begin position="415"/>
        <end position="425"/>
    </location>
</feature>
<evidence type="ECO:0000313" key="17">
    <source>
        <dbReference type="Ensembl" id="ENSOANP00000011893.2"/>
    </source>
</evidence>
<accession>F6W058</accession>
<dbReference type="FunFam" id="3.10.250.10:FF:000016">
    <property type="entry name" value="Scavenger receptor cysteine-rich protein type 12"/>
    <property type="match status" value="2"/>
</dbReference>
<feature type="disulfide bond" evidence="12">
    <location>
        <begin position="207"/>
        <end position="217"/>
    </location>
</feature>
<feature type="domain" description="SRCR" evidence="16">
    <location>
        <begin position="665"/>
        <end position="766"/>
    </location>
</feature>
<dbReference type="SMART" id="SM00202">
    <property type="entry name" value="SR"/>
    <property type="match status" value="6"/>
</dbReference>
<feature type="domain" description="SRCR" evidence="16">
    <location>
        <begin position="453"/>
        <end position="555"/>
    </location>
</feature>
<dbReference type="GO" id="GO:0005886">
    <property type="term" value="C:plasma membrane"/>
    <property type="evidence" value="ECO:0007669"/>
    <property type="project" value="UniProtKB-SubCell"/>
</dbReference>
<feature type="chain" id="PRO_5028153289" description="SRCR domain-containing protein" evidence="15">
    <location>
        <begin position="25"/>
        <end position="1004"/>
    </location>
</feature>
<feature type="disulfide bond" evidence="12">
    <location>
        <begin position="524"/>
        <end position="534"/>
    </location>
</feature>
<evidence type="ECO:0000256" key="15">
    <source>
        <dbReference type="SAM" id="SignalP"/>
    </source>
</evidence>
<evidence type="ECO:0000256" key="13">
    <source>
        <dbReference type="SAM" id="MobiDB-lite"/>
    </source>
</evidence>
<keyword evidence="3" id="KW-1003">Cell membrane</keyword>
<dbReference type="FunFam" id="3.10.250.10:FF:000004">
    <property type="entry name" value="Scavenger receptor cysteine-rich type 1 protein M130"/>
    <property type="match status" value="1"/>
</dbReference>
<dbReference type="AlphaFoldDB" id="F6W058"/>
<dbReference type="FunFam" id="3.10.250.10:FF:000031">
    <property type="entry name" value="RIKEN cDNA 5830411N06, isoform CRA_a"/>
    <property type="match status" value="1"/>
</dbReference>
<feature type="domain" description="SRCR" evidence="16">
    <location>
        <begin position="29"/>
        <end position="133"/>
    </location>
</feature>
<evidence type="ECO:0000256" key="7">
    <source>
        <dbReference type="ARBA" id="ARBA00022737"/>
    </source>
</evidence>
<proteinExistence type="predicted"/>